<evidence type="ECO:0000313" key="1">
    <source>
        <dbReference type="EMBL" id="CAG8844497.1"/>
    </source>
</evidence>
<evidence type="ECO:0000313" key="2">
    <source>
        <dbReference type="Proteomes" id="UP000789901"/>
    </source>
</evidence>
<reference evidence="1 2" key="1">
    <citation type="submission" date="2021-06" db="EMBL/GenBank/DDBJ databases">
        <authorList>
            <person name="Kallberg Y."/>
            <person name="Tangrot J."/>
            <person name="Rosling A."/>
        </authorList>
    </citation>
    <scope>NUCLEOTIDE SEQUENCE [LARGE SCALE GENOMIC DNA]</scope>
    <source>
        <strain evidence="1 2">120-4 pot B 10/14</strain>
    </source>
</reference>
<gene>
    <name evidence="1" type="ORF">GMARGA_LOCUS37135</name>
</gene>
<dbReference type="EMBL" id="CAJVQB010076207">
    <property type="protein sequence ID" value="CAG8844497.1"/>
    <property type="molecule type" value="Genomic_DNA"/>
</dbReference>
<proteinExistence type="predicted"/>
<feature type="non-terminal residue" evidence="1">
    <location>
        <position position="61"/>
    </location>
</feature>
<name>A0ABN7WZJ7_GIGMA</name>
<comment type="caution">
    <text evidence="1">The sequence shown here is derived from an EMBL/GenBank/DDBJ whole genome shotgun (WGS) entry which is preliminary data.</text>
</comment>
<accession>A0ABN7WZJ7</accession>
<sequence>KDLALVLLKTTEPLEPEKELKLKFLIKTKLNETLQEAHICYNKDANAILFKSNEQIDLKKT</sequence>
<keyword evidence="2" id="KW-1185">Reference proteome</keyword>
<dbReference type="Proteomes" id="UP000789901">
    <property type="component" value="Unassembled WGS sequence"/>
</dbReference>
<protein>
    <submittedName>
        <fullName evidence="1">5687_t:CDS:1</fullName>
    </submittedName>
</protein>
<organism evidence="1 2">
    <name type="scientific">Gigaspora margarita</name>
    <dbReference type="NCBI Taxonomy" id="4874"/>
    <lineage>
        <taxon>Eukaryota</taxon>
        <taxon>Fungi</taxon>
        <taxon>Fungi incertae sedis</taxon>
        <taxon>Mucoromycota</taxon>
        <taxon>Glomeromycotina</taxon>
        <taxon>Glomeromycetes</taxon>
        <taxon>Diversisporales</taxon>
        <taxon>Gigasporaceae</taxon>
        <taxon>Gigaspora</taxon>
    </lineage>
</organism>
<feature type="non-terminal residue" evidence="1">
    <location>
        <position position="1"/>
    </location>
</feature>